<dbReference type="PANTHER" id="PTHR22749:SF6">
    <property type="entry name" value="RIBOFLAVIN KINASE"/>
    <property type="match status" value="1"/>
</dbReference>
<dbReference type="SUPFAM" id="SSF82114">
    <property type="entry name" value="Riboflavin kinase-like"/>
    <property type="match status" value="1"/>
</dbReference>
<evidence type="ECO:0000256" key="6">
    <source>
        <dbReference type="ARBA" id="ARBA00022840"/>
    </source>
</evidence>
<feature type="domain" description="Riboflavin kinase" evidence="8">
    <location>
        <begin position="1"/>
        <end position="117"/>
    </location>
</feature>
<dbReference type="InterPro" id="IPR015865">
    <property type="entry name" value="Riboflavin_kinase_bac/euk"/>
</dbReference>
<evidence type="ECO:0000313" key="9">
    <source>
        <dbReference type="EMBL" id="OGL80935.1"/>
    </source>
</evidence>
<dbReference type="EMBL" id="MGEJ01000012">
    <property type="protein sequence ID" value="OGL80935.1"/>
    <property type="molecule type" value="Genomic_DNA"/>
</dbReference>
<dbReference type="EC" id="2.7.1.26" evidence="1"/>
<dbReference type="AlphaFoldDB" id="A0A1F7URR6"/>
<dbReference type="Proteomes" id="UP000176897">
    <property type="component" value="Unassembled WGS sequence"/>
</dbReference>
<dbReference type="InterPro" id="IPR023465">
    <property type="entry name" value="Riboflavin_kinase_dom_sf"/>
</dbReference>
<dbReference type="GO" id="GO:0009231">
    <property type="term" value="P:riboflavin biosynthetic process"/>
    <property type="evidence" value="ECO:0007669"/>
    <property type="project" value="InterPro"/>
</dbReference>
<evidence type="ECO:0000256" key="7">
    <source>
        <dbReference type="ARBA" id="ARBA00047880"/>
    </source>
</evidence>
<organism evidence="9 10">
    <name type="scientific">Candidatus Uhrbacteria bacterium RIFCSPLOWO2_01_FULL_47_24</name>
    <dbReference type="NCBI Taxonomy" id="1802401"/>
    <lineage>
        <taxon>Bacteria</taxon>
        <taxon>Candidatus Uhriibacteriota</taxon>
    </lineage>
</organism>
<evidence type="ECO:0000256" key="2">
    <source>
        <dbReference type="ARBA" id="ARBA00022630"/>
    </source>
</evidence>
<dbReference type="GO" id="GO:0008531">
    <property type="term" value="F:riboflavin kinase activity"/>
    <property type="evidence" value="ECO:0007669"/>
    <property type="project" value="UniProtKB-EC"/>
</dbReference>
<dbReference type="Gene3D" id="2.40.30.30">
    <property type="entry name" value="Riboflavin kinase-like"/>
    <property type="match status" value="1"/>
</dbReference>
<dbReference type="GO" id="GO:0005524">
    <property type="term" value="F:ATP binding"/>
    <property type="evidence" value="ECO:0007669"/>
    <property type="project" value="UniProtKB-KW"/>
</dbReference>
<keyword evidence="6" id="KW-0067">ATP-binding</keyword>
<gene>
    <name evidence="9" type="ORF">A3B21_03135</name>
</gene>
<dbReference type="Pfam" id="PF01687">
    <property type="entry name" value="Flavokinase"/>
    <property type="match status" value="1"/>
</dbReference>
<evidence type="ECO:0000256" key="5">
    <source>
        <dbReference type="ARBA" id="ARBA00022741"/>
    </source>
</evidence>
<accession>A0A1F7URR6</accession>
<dbReference type="InterPro" id="IPR023468">
    <property type="entry name" value="Riboflavin_kinase"/>
</dbReference>
<proteinExistence type="predicted"/>
<dbReference type="SMART" id="SM00904">
    <property type="entry name" value="Flavokinase"/>
    <property type="match status" value="1"/>
</dbReference>
<keyword evidence="5" id="KW-0547">Nucleotide-binding</keyword>
<sequence>MVIRGKVVNGLGAGKKLGYPTANLECGNVMCPMPGVYAAHATFDGVTRDAVGVVGVRKEDGKPLIEVLVLDFQGDLYGKELEVKILDKISEIQHFENKSDLLKKIEKDIKEAKKYFA</sequence>
<comment type="catalytic activity">
    <reaction evidence="7">
        <text>riboflavin + ATP = FMN + ADP + H(+)</text>
        <dbReference type="Rhea" id="RHEA:14357"/>
        <dbReference type="ChEBI" id="CHEBI:15378"/>
        <dbReference type="ChEBI" id="CHEBI:30616"/>
        <dbReference type="ChEBI" id="CHEBI:57986"/>
        <dbReference type="ChEBI" id="CHEBI:58210"/>
        <dbReference type="ChEBI" id="CHEBI:456216"/>
        <dbReference type="EC" id="2.7.1.26"/>
    </reaction>
</comment>
<dbReference type="STRING" id="1802401.A3B21_03135"/>
<dbReference type="GO" id="GO:0009398">
    <property type="term" value="P:FMN biosynthetic process"/>
    <property type="evidence" value="ECO:0007669"/>
    <property type="project" value="TreeGrafter"/>
</dbReference>
<dbReference type="PANTHER" id="PTHR22749">
    <property type="entry name" value="RIBOFLAVIN KINASE/FMN ADENYLYLTRANSFERASE"/>
    <property type="match status" value="1"/>
</dbReference>
<evidence type="ECO:0000256" key="1">
    <source>
        <dbReference type="ARBA" id="ARBA00012105"/>
    </source>
</evidence>
<name>A0A1F7URR6_9BACT</name>
<keyword evidence="2" id="KW-0285">Flavoprotein</keyword>
<evidence type="ECO:0000259" key="8">
    <source>
        <dbReference type="SMART" id="SM00904"/>
    </source>
</evidence>
<evidence type="ECO:0000256" key="3">
    <source>
        <dbReference type="ARBA" id="ARBA00022643"/>
    </source>
</evidence>
<evidence type="ECO:0000313" key="10">
    <source>
        <dbReference type="Proteomes" id="UP000176897"/>
    </source>
</evidence>
<protein>
    <recommendedName>
        <fullName evidence="1">riboflavin kinase</fullName>
        <ecNumber evidence="1">2.7.1.26</ecNumber>
    </recommendedName>
</protein>
<keyword evidence="3" id="KW-0288">FMN</keyword>
<reference evidence="9 10" key="1">
    <citation type="journal article" date="2016" name="Nat. Commun.">
        <title>Thousands of microbial genomes shed light on interconnected biogeochemical processes in an aquifer system.</title>
        <authorList>
            <person name="Anantharaman K."/>
            <person name="Brown C.T."/>
            <person name="Hug L.A."/>
            <person name="Sharon I."/>
            <person name="Castelle C.J."/>
            <person name="Probst A.J."/>
            <person name="Thomas B.C."/>
            <person name="Singh A."/>
            <person name="Wilkins M.J."/>
            <person name="Karaoz U."/>
            <person name="Brodie E.L."/>
            <person name="Williams K.H."/>
            <person name="Hubbard S.S."/>
            <person name="Banfield J.F."/>
        </authorList>
    </citation>
    <scope>NUCLEOTIDE SEQUENCE [LARGE SCALE GENOMIC DNA]</scope>
</reference>
<keyword evidence="4" id="KW-0808">Transferase</keyword>
<comment type="caution">
    <text evidence="9">The sequence shown here is derived from an EMBL/GenBank/DDBJ whole genome shotgun (WGS) entry which is preliminary data.</text>
</comment>
<evidence type="ECO:0000256" key="4">
    <source>
        <dbReference type="ARBA" id="ARBA00022679"/>
    </source>
</evidence>